<evidence type="ECO:0000259" key="3">
    <source>
        <dbReference type="Pfam" id="PF00293"/>
    </source>
</evidence>
<dbReference type="EMBL" id="CP017834">
    <property type="protein sequence ID" value="APJ04127.1"/>
    <property type="molecule type" value="Genomic_DNA"/>
</dbReference>
<name>A0A1L4D1Q2_9BACT</name>
<feature type="domain" description="Nudix hydrolase" evidence="3">
    <location>
        <begin position="204"/>
        <end position="337"/>
    </location>
</feature>
<dbReference type="SUPFAM" id="SSF52374">
    <property type="entry name" value="Nucleotidylyl transferase"/>
    <property type="match status" value="1"/>
</dbReference>
<dbReference type="RefSeq" id="WP_233231119.1">
    <property type="nucleotide sequence ID" value="NZ_CP017834.1"/>
</dbReference>
<dbReference type="Pfam" id="PF01467">
    <property type="entry name" value="CTP_transf_like"/>
    <property type="match status" value="1"/>
</dbReference>
<proteinExistence type="predicted"/>
<evidence type="ECO:0008006" key="7">
    <source>
        <dbReference type="Google" id="ProtNLM"/>
    </source>
</evidence>
<dbReference type="InterPro" id="IPR004821">
    <property type="entry name" value="Cyt_trans-like"/>
</dbReference>
<evidence type="ECO:0000313" key="5">
    <source>
        <dbReference type="EMBL" id="APJ04127.1"/>
    </source>
</evidence>
<evidence type="ECO:0000259" key="4">
    <source>
        <dbReference type="Pfam" id="PF01467"/>
    </source>
</evidence>
<dbReference type="Gene3D" id="3.40.50.620">
    <property type="entry name" value="HUPs"/>
    <property type="match status" value="1"/>
</dbReference>
<dbReference type="SUPFAM" id="SSF55811">
    <property type="entry name" value="Nudix"/>
    <property type="match status" value="1"/>
</dbReference>
<gene>
    <name evidence="5" type="ORF">AXG55_09505</name>
</gene>
<accession>A0A1L4D1Q2</accession>
<dbReference type="Gene3D" id="3.90.79.10">
    <property type="entry name" value="Nucleoside Triphosphate Pyrophosphohydrolase"/>
    <property type="match status" value="1"/>
</dbReference>
<reference evidence="5 6" key="1">
    <citation type="submission" date="2016-10" db="EMBL/GenBank/DDBJ databases">
        <title>Silvanigrella aquatica sp. nov., isolated from a freshwater lake located in the Black Forest, Germany, description of Silvanigrellaceae fam. nov., Silvanigrellales ord. nov., reclassification of the order Bdellovibrionales in the class Oligoflexia, reclassification of the families Bacteriovoracaceae and Halobacteriovoraceae in the new order Bacteriovoracales ord. nov., and reclassification of the family Pseudobacteriovoracaceae in the order Oligoflexiales.</title>
        <authorList>
            <person name="Hahn M.W."/>
            <person name="Schmidt J."/>
            <person name="Koll U."/>
            <person name="Rohde M."/>
            <person name="Verbag S."/>
            <person name="Pitt A."/>
            <person name="Nakai R."/>
            <person name="Naganuma T."/>
            <person name="Lang E."/>
        </authorList>
    </citation>
    <scope>NUCLEOTIDE SEQUENCE [LARGE SCALE GENOMIC DNA]</scope>
    <source>
        <strain evidence="5 6">MWH-Nonnen-W8red</strain>
    </source>
</reference>
<keyword evidence="1" id="KW-0808">Transferase</keyword>
<dbReference type="AlphaFoldDB" id="A0A1L4D1Q2"/>
<protein>
    <recommendedName>
        <fullName evidence="7">Cytidyltransferase-like domain-containing protein</fullName>
    </recommendedName>
</protein>
<dbReference type="InterPro" id="IPR000086">
    <property type="entry name" value="NUDIX_hydrolase_dom"/>
</dbReference>
<dbReference type="KEGG" id="saqi:AXG55_09505"/>
<dbReference type="NCBIfam" id="TIGR00125">
    <property type="entry name" value="cyt_tran_rel"/>
    <property type="match status" value="1"/>
</dbReference>
<dbReference type="GO" id="GO:0016779">
    <property type="term" value="F:nucleotidyltransferase activity"/>
    <property type="evidence" value="ECO:0007669"/>
    <property type="project" value="UniProtKB-KW"/>
</dbReference>
<evidence type="ECO:0000256" key="2">
    <source>
        <dbReference type="ARBA" id="ARBA00022695"/>
    </source>
</evidence>
<dbReference type="PANTHER" id="PTHR21342">
    <property type="entry name" value="PHOSPHOPANTETHEINE ADENYLYLTRANSFERASE"/>
    <property type="match status" value="1"/>
</dbReference>
<dbReference type="STRING" id="1915309.AXG55_09505"/>
<evidence type="ECO:0000313" key="6">
    <source>
        <dbReference type="Proteomes" id="UP000184731"/>
    </source>
</evidence>
<keyword evidence="6" id="KW-1185">Reference proteome</keyword>
<dbReference type="InterPro" id="IPR014729">
    <property type="entry name" value="Rossmann-like_a/b/a_fold"/>
</dbReference>
<dbReference type="Pfam" id="PF00293">
    <property type="entry name" value="NUDIX"/>
    <property type="match status" value="1"/>
</dbReference>
<sequence length="343" mass="40430">MGKMPVYRFEVSVVIGRFQPFHNGHLKTLQFAMAKSKKIIIILGGYMLSAGVRGPWSAEERTTLIRSCFSPNQLKRISFVYVRDRLYDEKMWIDNVKGEVSKIMGDEKSVALIGHEKDSSSYYLRVFPEWEFLETGNYDGINATDIRNIYFLSRDYNKAYNFVPKIISLWLKKYRKTEHFRKLKSMYSYVHKISKNQENNLPHNVANAVVFCMGYVLLVKAKDPLRKGFYSLPEYIIKDNDNRNDCALRAIENESKFNFTAEKLELNFKLQHIFDYADRFPICKQKSFSKCYQLNLNSLPAVAKGKNIEKVEWVLINDVYLREDQMYADHYQIIQWFLKNLKN</sequence>
<evidence type="ECO:0000256" key="1">
    <source>
        <dbReference type="ARBA" id="ARBA00022679"/>
    </source>
</evidence>
<organism evidence="5 6">
    <name type="scientific">Silvanigrella aquatica</name>
    <dbReference type="NCBI Taxonomy" id="1915309"/>
    <lineage>
        <taxon>Bacteria</taxon>
        <taxon>Pseudomonadati</taxon>
        <taxon>Bdellovibrionota</taxon>
        <taxon>Oligoflexia</taxon>
        <taxon>Silvanigrellales</taxon>
        <taxon>Silvanigrellaceae</taxon>
        <taxon>Silvanigrella</taxon>
    </lineage>
</organism>
<feature type="domain" description="Cytidyltransferase-like" evidence="4">
    <location>
        <begin position="14"/>
        <end position="148"/>
    </location>
</feature>
<dbReference type="PANTHER" id="PTHR21342:SF0">
    <property type="entry name" value="BIFUNCTIONAL NMN ADENYLYLTRANSFERASE_NUDIX HYDROLASE"/>
    <property type="match status" value="1"/>
</dbReference>
<dbReference type="Proteomes" id="UP000184731">
    <property type="component" value="Chromosome"/>
</dbReference>
<dbReference type="InterPro" id="IPR015797">
    <property type="entry name" value="NUDIX_hydrolase-like_dom_sf"/>
</dbReference>
<keyword evidence="2" id="KW-0548">Nucleotidyltransferase</keyword>